<dbReference type="PANTHER" id="PTHR11138:SF5">
    <property type="entry name" value="METHIONYL-TRNA FORMYLTRANSFERASE, MITOCHONDRIAL"/>
    <property type="match status" value="1"/>
</dbReference>
<reference evidence="3 4" key="1">
    <citation type="journal article" date="2006" name="Syst. Appl. Microbiol.">
        <title>Anoxybacillus amylolyticus sp. nov., a thermophilic amylase producing bacterium isolated from Mount Rittmann (Antarctica).</title>
        <authorList>
            <person name="Poli A."/>
            <person name="Esposito E."/>
            <person name="Lama L."/>
            <person name="Orlando P."/>
            <person name="Nicolaus G."/>
            <person name="de Appolonia F."/>
            <person name="Gambacorta A."/>
            <person name="Nicolaus B."/>
        </authorList>
    </citation>
    <scope>NUCLEOTIDE SEQUENCE [LARGE SCALE GENOMIC DNA]</scope>
    <source>
        <strain evidence="3 4">DSM 15939</strain>
    </source>
</reference>
<dbReference type="InterPro" id="IPR005793">
    <property type="entry name" value="Formyl_trans_C"/>
</dbReference>
<dbReference type="Gene3D" id="3.40.50.12230">
    <property type="match status" value="1"/>
</dbReference>
<evidence type="ECO:0000313" key="3">
    <source>
        <dbReference type="EMBL" id="ANB60349.1"/>
    </source>
</evidence>
<dbReference type="EMBL" id="CP015438">
    <property type="protein sequence ID" value="ANB60349.1"/>
    <property type="molecule type" value="Genomic_DNA"/>
</dbReference>
<protein>
    <submittedName>
        <fullName evidence="3">Formyl transferase family protein</fullName>
    </submittedName>
</protein>
<keyword evidence="3" id="KW-0808">Transferase</keyword>
<organism evidence="3 4">
    <name type="scientific">Anoxybacteroides amylolyticum</name>
    <dbReference type="NCBI Taxonomy" id="294699"/>
    <lineage>
        <taxon>Bacteria</taxon>
        <taxon>Bacillati</taxon>
        <taxon>Bacillota</taxon>
        <taxon>Bacilli</taxon>
        <taxon>Bacillales</taxon>
        <taxon>Anoxybacillaceae</taxon>
        <taxon>Anoxybacteroides</taxon>
    </lineage>
</organism>
<evidence type="ECO:0000259" key="2">
    <source>
        <dbReference type="Pfam" id="PF02911"/>
    </source>
</evidence>
<sequence length="276" mass="31723">MKFLIESGYHIEKILIPTFNYVQTYLDKTGTKYEIFHNKNELLSKIINTDFDVLVSNGCPFILPVSQLKKGHQIFVNIHPSYLPDLRGKSPINGAILFNKDPGATCHIMDDDIDSGDIISQVKFHYSDDLDLGLLYKLCFIAEVDAFKEAIRVNFSPKKSQIIGENYIYFSSSHSDLLINFDDSAEKICKQVKAFGVRSQGARFTFKNQEFIVLEARVITNKYLLSKLDDYKNLQIAFIYDDNIVFRKDGKFVKFGKIIGKIHYLEEGDILKNEFK</sequence>
<dbReference type="Pfam" id="PF00551">
    <property type="entry name" value="Formyl_trans_N"/>
    <property type="match status" value="1"/>
</dbReference>
<keyword evidence="4" id="KW-1185">Reference proteome</keyword>
<dbReference type="Proteomes" id="UP000076865">
    <property type="component" value="Chromosome"/>
</dbReference>
<accession>A0A160F2A9</accession>
<proteinExistence type="predicted"/>
<evidence type="ECO:0000313" key="4">
    <source>
        <dbReference type="Proteomes" id="UP000076865"/>
    </source>
</evidence>
<dbReference type="PATRIC" id="fig|294699.3.peg.512"/>
<feature type="domain" description="Formyl transferase N-terminal" evidence="1">
    <location>
        <begin position="38"/>
        <end position="146"/>
    </location>
</feature>
<feature type="domain" description="Formyl transferase C-terminal" evidence="2">
    <location>
        <begin position="174"/>
        <end position="223"/>
    </location>
</feature>
<dbReference type="SUPFAM" id="SSF53328">
    <property type="entry name" value="Formyltransferase"/>
    <property type="match status" value="1"/>
</dbReference>
<dbReference type="AlphaFoldDB" id="A0A160F2A9"/>
<evidence type="ECO:0000259" key="1">
    <source>
        <dbReference type="Pfam" id="PF00551"/>
    </source>
</evidence>
<dbReference type="KEGG" id="aamy:GFC30_518"/>
<gene>
    <name evidence="3" type="ORF">GFC30_518</name>
</gene>
<dbReference type="Pfam" id="PF02911">
    <property type="entry name" value="Formyl_trans_C"/>
    <property type="match status" value="1"/>
</dbReference>
<dbReference type="InterPro" id="IPR036477">
    <property type="entry name" value="Formyl_transf_N_sf"/>
</dbReference>
<name>A0A160F2A9_9BACL</name>
<dbReference type="GO" id="GO:0004479">
    <property type="term" value="F:methionyl-tRNA formyltransferase activity"/>
    <property type="evidence" value="ECO:0007669"/>
    <property type="project" value="TreeGrafter"/>
</dbReference>
<dbReference type="InterPro" id="IPR002376">
    <property type="entry name" value="Formyl_transf_N"/>
</dbReference>
<dbReference type="PANTHER" id="PTHR11138">
    <property type="entry name" value="METHIONYL-TRNA FORMYLTRANSFERASE"/>
    <property type="match status" value="1"/>
</dbReference>